<comment type="caution">
    <text evidence="1">The sequence shown here is derived from an EMBL/GenBank/DDBJ whole genome shotgun (WGS) entry which is preliminary data.</text>
</comment>
<evidence type="ECO:0000313" key="2">
    <source>
        <dbReference type="Proteomes" id="UP001597282"/>
    </source>
</evidence>
<gene>
    <name evidence="1" type="ORF">ACFQ4Y_00830</name>
</gene>
<keyword evidence="2" id="KW-1185">Reference proteome</keyword>
<protein>
    <submittedName>
        <fullName evidence="1">Uncharacterized protein</fullName>
    </submittedName>
</protein>
<organism evidence="1 2">
    <name type="scientific">Kroppenstedtia sanguinis</name>
    <dbReference type="NCBI Taxonomy" id="1380684"/>
    <lineage>
        <taxon>Bacteria</taxon>
        <taxon>Bacillati</taxon>
        <taxon>Bacillota</taxon>
        <taxon>Bacilli</taxon>
        <taxon>Bacillales</taxon>
        <taxon>Thermoactinomycetaceae</taxon>
        <taxon>Kroppenstedtia</taxon>
    </lineage>
</organism>
<sequence>MADAGFKIKGVKFEDHALIIERGRKRVKVKRGDNGLWDVLTEAAEGFYPTFGAMGFRDAIQNAKELLGGDEL</sequence>
<proteinExistence type="predicted"/>
<dbReference type="Proteomes" id="UP001597282">
    <property type="component" value="Unassembled WGS sequence"/>
</dbReference>
<dbReference type="RefSeq" id="WP_380162246.1">
    <property type="nucleotide sequence ID" value="NZ_JBHTNU010000001.1"/>
</dbReference>
<evidence type="ECO:0000313" key="1">
    <source>
        <dbReference type="EMBL" id="MFD1425477.1"/>
    </source>
</evidence>
<dbReference type="EMBL" id="JBHTNU010000001">
    <property type="protein sequence ID" value="MFD1425477.1"/>
    <property type="molecule type" value="Genomic_DNA"/>
</dbReference>
<accession>A0ABW4C4Z2</accession>
<name>A0ABW4C4Z2_9BACL</name>
<reference evidence="2" key="1">
    <citation type="journal article" date="2019" name="Int. J. Syst. Evol. Microbiol.">
        <title>The Global Catalogue of Microorganisms (GCM) 10K type strain sequencing project: providing services to taxonomists for standard genome sequencing and annotation.</title>
        <authorList>
            <consortium name="The Broad Institute Genomics Platform"/>
            <consortium name="The Broad Institute Genome Sequencing Center for Infectious Disease"/>
            <person name="Wu L."/>
            <person name="Ma J."/>
        </authorList>
    </citation>
    <scope>NUCLEOTIDE SEQUENCE [LARGE SCALE GENOMIC DNA]</scope>
    <source>
        <strain evidence="2">S1</strain>
    </source>
</reference>